<dbReference type="RefSeq" id="WP_189268637.1">
    <property type="nucleotide sequence ID" value="NZ_BMML01000033.1"/>
</dbReference>
<keyword evidence="2" id="KW-1185">Reference proteome</keyword>
<proteinExistence type="predicted"/>
<reference evidence="1" key="2">
    <citation type="submission" date="2020-09" db="EMBL/GenBank/DDBJ databases">
        <authorList>
            <person name="Sun Q."/>
            <person name="Zhou Y."/>
        </authorList>
    </citation>
    <scope>NUCLEOTIDE SEQUENCE</scope>
    <source>
        <strain evidence="1">CGMCC 4.7110</strain>
    </source>
</reference>
<organism evidence="1 2">
    <name type="scientific">Streptomyces fuscichromogenes</name>
    <dbReference type="NCBI Taxonomy" id="1324013"/>
    <lineage>
        <taxon>Bacteria</taxon>
        <taxon>Bacillati</taxon>
        <taxon>Actinomycetota</taxon>
        <taxon>Actinomycetes</taxon>
        <taxon>Kitasatosporales</taxon>
        <taxon>Streptomycetaceae</taxon>
        <taxon>Streptomyces</taxon>
    </lineage>
</organism>
<name>A0A917XN04_9ACTN</name>
<reference evidence="1" key="1">
    <citation type="journal article" date="2014" name="Int. J. Syst. Evol. Microbiol.">
        <title>Complete genome sequence of Corynebacterium casei LMG S-19264T (=DSM 44701T), isolated from a smear-ripened cheese.</title>
        <authorList>
            <consortium name="US DOE Joint Genome Institute (JGI-PGF)"/>
            <person name="Walter F."/>
            <person name="Albersmeier A."/>
            <person name="Kalinowski J."/>
            <person name="Ruckert C."/>
        </authorList>
    </citation>
    <scope>NUCLEOTIDE SEQUENCE</scope>
    <source>
        <strain evidence="1">CGMCC 4.7110</strain>
    </source>
</reference>
<sequence>MNYATRAPDPYAVLTGWLSGAYVRPDGQEGIGRVWDEDTKYRYGLRLAGREALPGWKQDWFRYIGDLVWHFEPLHIQDWASRLTAFDGTGTPPGYQPPHPKPERVFHLSQVAG</sequence>
<gene>
    <name evidence="1" type="ORF">GCM10011578_088690</name>
</gene>
<accession>A0A917XN04</accession>
<evidence type="ECO:0000313" key="1">
    <source>
        <dbReference type="EMBL" id="GGN40934.1"/>
    </source>
</evidence>
<evidence type="ECO:0000313" key="2">
    <source>
        <dbReference type="Proteomes" id="UP000653411"/>
    </source>
</evidence>
<dbReference type="Proteomes" id="UP000653411">
    <property type="component" value="Unassembled WGS sequence"/>
</dbReference>
<comment type="caution">
    <text evidence="1">The sequence shown here is derived from an EMBL/GenBank/DDBJ whole genome shotgun (WGS) entry which is preliminary data.</text>
</comment>
<dbReference type="AlphaFoldDB" id="A0A917XN04"/>
<dbReference type="EMBL" id="BMML01000033">
    <property type="protein sequence ID" value="GGN40934.1"/>
    <property type="molecule type" value="Genomic_DNA"/>
</dbReference>
<protein>
    <submittedName>
        <fullName evidence="1">Uncharacterized protein</fullName>
    </submittedName>
</protein>